<feature type="transmembrane region" description="Helical" evidence="8">
    <location>
        <begin position="312"/>
        <end position="340"/>
    </location>
</feature>
<dbReference type="InterPro" id="IPR028362">
    <property type="entry name" value="AlgI"/>
</dbReference>
<feature type="transmembrane region" description="Helical" evidence="8">
    <location>
        <begin position="49"/>
        <end position="65"/>
    </location>
</feature>
<dbReference type="EMBL" id="CP001720">
    <property type="protein sequence ID" value="ACV63632.1"/>
    <property type="molecule type" value="Genomic_DNA"/>
</dbReference>
<evidence type="ECO:0000313" key="9">
    <source>
        <dbReference type="EMBL" id="ACV63632.1"/>
    </source>
</evidence>
<evidence type="ECO:0000256" key="8">
    <source>
        <dbReference type="SAM" id="Phobius"/>
    </source>
</evidence>
<dbReference type="GO" id="GO:0016746">
    <property type="term" value="F:acyltransferase activity"/>
    <property type="evidence" value="ECO:0007669"/>
    <property type="project" value="UniProtKB-KW"/>
</dbReference>
<dbReference type="InterPro" id="IPR051085">
    <property type="entry name" value="MB_O-acyltransferase"/>
</dbReference>
<dbReference type="PIRSF" id="PIRSF500217">
    <property type="entry name" value="AlgI"/>
    <property type="match status" value="1"/>
</dbReference>
<protein>
    <submittedName>
        <fullName evidence="9">Membrane bound O-acyl transferase MBOAT family protein</fullName>
    </submittedName>
</protein>
<feature type="transmembrane region" description="Helical" evidence="8">
    <location>
        <begin position="115"/>
        <end position="137"/>
    </location>
</feature>
<evidence type="ECO:0000256" key="1">
    <source>
        <dbReference type="ARBA" id="ARBA00004651"/>
    </source>
</evidence>
<feature type="transmembrane region" description="Helical" evidence="8">
    <location>
        <begin position="360"/>
        <end position="381"/>
    </location>
</feature>
<dbReference type="Pfam" id="PF03062">
    <property type="entry name" value="MBOAT"/>
    <property type="match status" value="1"/>
</dbReference>
<dbReference type="RefSeq" id="WP_015758325.1">
    <property type="nucleotide sequence ID" value="NC_013216.1"/>
</dbReference>
<organism evidence="9 10">
    <name type="scientific">Desulfofarcimen acetoxidans (strain ATCC 49208 / DSM 771 / KCTC 5769 / VKM B-1644 / 5575)</name>
    <name type="common">Desulfotomaculum acetoxidans</name>
    <dbReference type="NCBI Taxonomy" id="485916"/>
    <lineage>
        <taxon>Bacteria</taxon>
        <taxon>Bacillati</taxon>
        <taxon>Bacillota</taxon>
        <taxon>Clostridia</taxon>
        <taxon>Eubacteriales</taxon>
        <taxon>Peptococcaceae</taxon>
        <taxon>Desulfofarcimen</taxon>
    </lineage>
</organism>
<evidence type="ECO:0000256" key="3">
    <source>
        <dbReference type="ARBA" id="ARBA00022475"/>
    </source>
</evidence>
<dbReference type="PIRSF" id="PIRSF016636">
    <property type="entry name" value="AlgI_DltB"/>
    <property type="match status" value="1"/>
</dbReference>
<dbReference type="PANTHER" id="PTHR13285">
    <property type="entry name" value="ACYLTRANSFERASE"/>
    <property type="match status" value="1"/>
</dbReference>
<comment type="similarity">
    <text evidence="2 7">Belongs to the membrane-bound acyltransferase family.</text>
</comment>
<dbReference type="AlphaFoldDB" id="C8W2E8"/>
<feature type="transmembrane region" description="Helical" evidence="8">
    <location>
        <begin position="402"/>
        <end position="424"/>
    </location>
</feature>
<proteinExistence type="inferred from homology"/>
<evidence type="ECO:0000256" key="7">
    <source>
        <dbReference type="PIRNR" id="PIRNR016636"/>
    </source>
</evidence>
<keyword evidence="4 8" id="KW-0812">Transmembrane</keyword>
<dbReference type="GO" id="GO:0005886">
    <property type="term" value="C:plasma membrane"/>
    <property type="evidence" value="ECO:0007669"/>
    <property type="project" value="UniProtKB-SubCell"/>
</dbReference>
<reference evidence="9 10" key="1">
    <citation type="journal article" date="2009" name="Stand. Genomic Sci.">
        <title>Complete genome sequence of Desulfotomaculum acetoxidans type strain (5575).</title>
        <authorList>
            <person name="Spring S."/>
            <person name="Lapidus A."/>
            <person name="Schroder M."/>
            <person name="Gleim D."/>
            <person name="Sims D."/>
            <person name="Meincke L."/>
            <person name="Glavina Del Rio T."/>
            <person name="Tice H."/>
            <person name="Copeland A."/>
            <person name="Cheng J.F."/>
            <person name="Lucas S."/>
            <person name="Chen F."/>
            <person name="Nolan M."/>
            <person name="Bruce D."/>
            <person name="Goodwin L."/>
            <person name="Pitluck S."/>
            <person name="Ivanova N."/>
            <person name="Mavromatis K."/>
            <person name="Mikhailova N."/>
            <person name="Pati A."/>
            <person name="Chen A."/>
            <person name="Palaniappan K."/>
            <person name="Land M."/>
            <person name="Hauser L."/>
            <person name="Chang Y.J."/>
            <person name="Jeffries C.D."/>
            <person name="Chain P."/>
            <person name="Saunders E."/>
            <person name="Brettin T."/>
            <person name="Detter J.C."/>
            <person name="Goker M."/>
            <person name="Bristow J."/>
            <person name="Eisen J.A."/>
            <person name="Markowitz V."/>
            <person name="Hugenholtz P."/>
            <person name="Kyrpides N.C."/>
            <person name="Klenk H.P."/>
            <person name="Han C."/>
        </authorList>
    </citation>
    <scope>NUCLEOTIDE SEQUENCE [LARGE SCALE GENOMIC DNA]</scope>
    <source>
        <strain evidence="10">ATCC 49208 / DSM 771 / VKM B-1644</strain>
    </source>
</reference>
<dbReference type="PANTHER" id="PTHR13285:SF18">
    <property type="entry name" value="PROTEIN-CYSTEINE N-PALMITOYLTRANSFERASE RASP"/>
    <property type="match status" value="1"/>
</dbReference>
<evidence type="ECO:0000256" key="6">
    <source>
        <dbReference type="ARBA" id="ARBA00023136"/>
    </source>
</evidence>
<keyword evidence="10" id="KW-1185">Reference proteome</keyword>
<evidence type="ECO:0000256" key="2">
    <source>
        <dbReference type="ARBA" id="ARBA00010323"/>
    </source>
</evidence>
<dbReference type="InterPro" id="IPR004299">
    <property type="entry name" value="MBOAT_fam"/>
</dbReference>
<accession>C8W2E8</accession>
<keyword evidence="3 7" id="KW-1003">Cell membrane</keyword>
<gene>
    <name evidence="9" type="ordered locus">Dtox_2867</name>
</gene>
<keyword evidence="5 8" id="KW-1133">Transmembrane helix</keyword>
<name>C8W2E8_DESAS</name>
<feature type="transmembrane region" description="Helical" evidence="8">
    <location>
        <begin position="27"/>
        <end position="43"/>
    </location>
</feature>
<dbReference type="GO" id="GO:0042121">
    <property type="term" value="P:alginic acid biosynthetic process"/>
    <property type="evidence" value="ECO:0007669"/>
    <property type="project" value="InterPro"/>
</dbReference>
<evidence type="ECO:0000313" key="10">
    <source>
        <dbReference type="Proteomes" id="UP000002217"/>
    </source>
</evidence>
<keyword evidence="7" id="KW-0012">Acyltransferase</keyword>
<dbReference type="HOGENOM" id="CLU_025255_1_1_9"/>
<dbReference type="eggNOG" id="COG1696">
    <property type="taxonomic scope" value="Bacteria"/>
</dbReference>
<sequence length="470" mass="54056">MVFSSIQFLIFFAFLILLFILLKGKRIKKNILLIASIFFYAYWDIRFVPLLLGIGVFNYIVGHIVADNSDKKKNRKIALVIGVTVNLLVLAYFKYTNFFIENANEIFSSLGFNTSTLNIILPLGISFFIFELISYLADVYTNKIKHTDSFVDFLTFVFFFPRLASGPIIRPADFLPQLKQEIVIKKHNIVVGIQLFTMGLFKKLVLADRVAVCADAVFHSPQLFDSPTIWCGVIAYSIQIYCDFSGYSDMALGVAKIMGFDLPRNFNMPYISLNITEFWRRWHISLSAWLRDYLYITLGGNRKGRIRQNVNIIITMLLGGFWHGASWTFLVWGGLHGAALIVQKAFSKWNILNKLHINHYISNSFSWLLTYIFVCVCWVFFRASTFTDAFIIINKMFVPSDGINWIFSPLFYFVLPVVIAATIIKCMSKREGYLTFNLSQPLPAFGFVFTVMAIIFFDANNTSPFIYFQF</sequence>
<feature type="transmembrane region" description="Helical" evidence="8">
    <location>
        <begin position="6"/>
        <end position="22"/>
    </location>
</feature>
<feature type="transmembrane region" description="Helical" evidence="8">
    <location>
        <begin position="444"/>
        <end position="468"/>
    </location>
</feature>
<keyword evidence="6 7" id="KW-0472">Membrane</keyword>
<dbReference type="OrthoDB" id="9805788at2"/>
<feature type="transmembrane region" description="Helical" evidence="8">
    <location>
        <begin position="77"/>
        <end position="95"/>
    </location>
</feature>
<evidence type="ECO:0000256" key="4">
    <source>
        <dbReference type="ARBA" id="ARBA00022692"/>
    </source>
</evidence>
<dbReference type="KEGG" id="dae:Dtox_2867"/>
<dbReference type="STRING" id="485916.Dtox_2867"/>
<dbReference type="InterPro" id="IPR024194">
    <property type="entry name" value="Ac/AlaTfrase_AlgI/DltB"/>
</dbReference>
<dbReference type="Proteomes" id="UP000002217">
    <property type="component" value="Chromosome"/>
</dbReference>
<evidence type="ECO:0000256" key="5">
    <source>
        <dbReference type="ARBA" id="ARBA00022989"/>
    </source>
</evidence>
<keyword evidence="7 9" id="KW-0808">Transferase</keyword>
<comment type="subcellular location">
    <subcellularLocation>
        <location evidence="1">Cell membrane</location>
        <topology evidence="1">Multi-pass membrane protein</topology>
    </subcellularLocation>
</comment>